<comment type="function">
    <text evidence="1">Component of the Mediator complex, a coactivator involved in the regulated transcription of nearly all RNA polymerase II-dependent genes. Mediator functions as a bridge to convey information from gene-specific regulatory proteins to the basal RNA polymerase II transcription machinery. Mediator is recruited to promoters by direct interactions with regulatory proteins and serves as a scaffold for the assembly of a functional preinitiation complex with RNA polymerase II and the general transcription factors.</text>
</comment>
<evidence type="ECO:0000313" key="4">
    <source>
        <dbReference type="Proteomes" id="UP000311382"/>
    </source>
</evidence>
<evidence type="ECO:0000256" key="2">
    <source>
        <dbReference type="SAM" id="MobiDB-lite"/>
    </source>
</evidence>
<proteinExistence type="inferred from homology"/>
<name>A0A5C5G2N3_9BASI</name>
<reference evidence="3 4" key="1">
    <citation type="submission" date="2019-03" db="EMBL/GenBank/DDBJ databases">
        <title>Rhodosporidium diobovatum UCD-FST 08-225 genome sequencing, assembly, and annotation.</title>
        <authorList>
            <person name="Fakankun I.U."/>
            <person name="Fristensky B."/>
            <person name="Levin D.B."/>
        </authorList>
    </citation>
    <scope>NUCLEOTIDE SEQUENCE [LARGE SCALE GENOMIC DNA]</scope>
    <source>
        <strain evidence="3 4">UCD-FST 08-225</strain>
    </source>
</reference>
<dbReference type="STRING" id="5288.A0A5C5G2N3"/>
<feature type="region of interest" description="Disordered" evidence="2">
    <location>
        <begin position="145"/>
        <end position="169"/>
    </location>
</feature>
<accession>A0A5C5G2N3</accession>
<gene>
    <name evidence="1" type="primary">MED17</name>
    <name evidence="3" type="ORF">DMC30DRAFT_444474</name>
</gene>
<organism evidence="3 4">
    <name type="scientific">Rhodotorula diobovata</name>
    <dbReference type="NCBI Taxonomy" id="5288"/>
    <lineage>
        <taxon>Eukaryota</taxon>
        <taxon>Fungi</taxon>
        <taxon>Dikarya</taxon>
        <taxon>Basidiomycota</taxon>
        <taxon>Pucciniomycotina</taxon>
        <taxon>Microbotryomycetes</taxon>
        <taxon>Sporidiobolales</taxon>
        <taxon>Sporidiobolaceae</taxon>
        <taxon>Rhodotorula</taxon>
    </lineage>
</organism>
<dbReference type="GO" id="GO:0016592">
    <property type="term" value="C:mediator complex"/>
    <property type="evidence" value="ECO:0007669"/>
    <property type="project" value="InterPro"/>
</dbReference>
<dbReference type="GO" id="GO:0003712">
    <property type="term" value="F:transcription coregulator activity"/>
    <property type="evidence" value="ECO:0007669"/>
    <property type="project" value="InterPro"/>
</dbReference>
<comment type="subcellular location">
    <subcellularLocation>
        <location evidence="1">Nucleus</location>
    </subcellularLocation>
</comment>
<comment type="caution">
    <text evidence="3">The sequence shown here is derived from an EMBL/GenBank/DDBJ whole genome shotgun (WGS) entry which is preliminary data.</text>
</comment>
<feature type="compositionally biased region" description="Pro residues" evidence="2">
    <location>
        <begin position="151"/>
        <end position="160"/>
    </location>
</feature>
<sequence length="610" mass="64931">MSSTTQLSLEPLQPFAGDGHDQDLFARPARLHEVRLDDGREVFTRDDPKKSLSERLMRVWAERGDYSELSEERILHPPKDQEHTREDEDARPAVEDIRALQETMIHNLALARGELTTALDLLSVLSAPRDPPDVDVASLPLPQQTLSALPTVPPPPPPALDPQQNPLAPLPLASSLDALSRSARAFFGASEALVPLSDEELAVLAASSSSASAAPRAPPRQRARPRAPDPWPTILRLHHASPRPLVPLGAAPGASLAAGKGESRTARSVGVFFGAQEARAGARAGAVARVGELLEEGAAERSGRRLVVEVEGAAAVGERERVVWGQEDEVGLDGGEDAAEEMDKVERVLRARGNAVFAEELFAQLTTESRTDGALRAELQLGSRTEGDTVSLSGSGWTLRISMATTPERSTAAHPTASLVSSLLRLLFLQSYAARRDSPAATPRPLLATVAAFLGHAQRERALKGLLERLRARAAEAEGVEAVAEVDGEAEGRDGDGAGRRHAADVLQVLDGAAVLGGRATLRVGNSTVFTVLHSFPLPPVSRPSPGGSTATPALLHLPQQQQPTLTLRVPGRAAPLSLPSLRHLETFLGEQVERACRVDKAQRDAGDEA</sequence>
<dbReference type="AlphaFoldDB" id="A0A5C5G2N3"/>
<comment type="similarity">
    <text evidence="1">Belongs to the Mediator complex subunit 17 family.</text>
</comment>
<dbReference type="OrthoDB" id="10251234at2759"/>
<dbReference type="EMBL" id="SOZI01000012">
    <property type="protein sequence ID" value="TNY23410.1"/>
    <property type="molecule type" value="Genomic_DNA"/>
</dbReference>
<feature type="region of interest" description="Disordered" evidence="2">
    <location>
        <begin position="1"/>
        <end position="21"/>
    </location>
</feature>
<dbReference type="GO" id="GO:0006357">
    <property type="term" value="P:regulation of transcription by RNA polymerase II"/>
    <property type="evidence" value="ECO:0007669"/>
    <property type="project" value="InterPro"/>
</dbReference>
<dbReference type="Proteomes" id="UP000311382">
    <property type="component" value="Unassembled WGS sequence"/>
</dbReference>
<protein>
    <recommendedName>
        <fullName evidence="1">Mediator of RNA polymerase II transcription subunit 17</fullName>
    </recommendedName>
    <alternativeName>
        <fullName evidence="1">Mediator complex subunit 17</fullName>
    </alternativeName>
</protein>
<evidence type="ECO:0000256" key="1">
    <source>
        <dbReference type="RuleBase" id="RU364140"/>
    </source>
</evidence>
<keyword evidence="1" id="KW-0804">Transcription</keyword>
<keyword evidence="1" id="KW-0805">Transcription regulation</keyword>
<comment type="subunit">
    <text evidence="1">Component of the Mediator complex.</text>
</comment>
<dbReference type="InterPro" id="IPR019313">
    <property type="entry name" value="Mediator_Med17"/>
</dbReference>
<keyword evidence="1" id="KW-0010">Activator</keyword>
<dbReference type="Pfam" id="PF10156">
    <property type="entry name" value="Med17"/>
    <property type="match status" value="1"/>
</dbReference>
<keyword evidence="1" id="KW-0539">Nucleus</keyword>
<keyword evidence="4" id="KW-1185">Reference proteome</keyword>
<evidence type="ECO:0000313" key="3">
    <source>
        <dbReference type="EMBL" id="TNY23410.1"/>
    </source>
</evidence>
<feature type="region of interest" description="Disordered" evidence="2">
    <location>
        <begin position="66"/>
        <end position="91"/>
    </location>
</feature>
<feature type="region of interest" description="Disordered" evidence="2">
    <location>
        <begin position="207"/>
        <end position="229"/>
    </location>
</feature>